<name>A0ABV2BVJ9_9GAMM</name>
<dbReference type="PANTHER" id="PTHR43224:SF1">
    <property type="entry name" value="AMIDINOTRANSFERASE"/>
    <property type="match status" value="1"/>
</dbReference>
<dbReference type="Pfam" id="PF19420">
    <property type="entry name" value="DDAH_eukar"/>
    <property type="match status" value="1"/>
</dbReference>
<comment type="caution">
    <text evidence="1">The sequence shown here is derived from an EMBL/GenBank/DDBJ whole genome shotgun (WGS) entry which is preliminary data.</text>
</comment>
<accession>A0ABV2BVJ9</accession>
<dbReference type="PIRSF" id="PIRSF028188">
    <property type="entry name" value="Amdntrnsf_FN0238"/>
    <property type="match status" value="1"/>
</dbReference>
<reference evidence="1 2" key="1">
    <citation type="submission" date="2024-06" db="EMBL/GenBank/DDBJ databases">
        <authorList>
            <person name="Li F."/>
        </authorList>
    </citation>
    <scope>NUCLEOTIDE SEQUENCE [LARGE SCALE GENOMIC DNA]</scope>
    <source>
        <strain evidence="1 2">GXAS 311</strain>
    </source>
</reference>
<sequence>MMFNQPQLTHSIIMVKPIDFGFNEQTGQDNEYQQRPTQLTNKQVRQQALEEFQQMQQHLQDKGVEIITLGKPQNSGPLPDAVFPNNWFSTQADGKLIIYPMKTPNRQDEVQIDNLSNALKQRGYQISQQVDLRLNNPAHKALEGTGSLVFHHPSRQVFAALSERCDAHLLNQFATQFDYQPVAFETQSCRGNPIYHTNVMMSCGQHFCLVTKEIIQTSKQSLFKQLEATFDDVIIISEAQMGQNFCGNIIQLRSKSQSPLIVMSSSAFKGFEKAQQQQLEKHGELVICSIDTIEKIGGGSARCMIAENFLPLQNRI</sequence>
<dbReference type="SUPFAM" id="SSF55909">
    <property type="entry name" value="Pentein"/>
    <property type="match status" value="1"/>
</dbReference>
<dbReference type="Proteomes" id="UP001548189">
    <property type="component" value="Unassembled WGS sequence"/>
</dbReference>
<dbReference type="PANTHER" id="PTHR43224">
    <property type="entry name" value="AMIDINOTRANSFERASE"/>
    <property type="match status" value="1"/>
</dbReference>
<keyword evidence="2" id="KW-1185">Reference proteome</keyword>
<dbReference type="EMBL" id="JBEVCJ010000013">
    <property type="protein sequence ID" value="MET1255803.1"/>
    <property type="molecule type" value="Genomic_DNA"/>
</dbReference>
<evidence type="ECO:0000313" key="2">
    <source>
        <dbReference type="Proteomes" id="UP001548189"/>
    </source>
</evidence>
<gene>
    <name evidence="1" type="ORF">ABVT43_11755</name>
</gene>
<evidence type="ECO:0000313" key="1">
    <source>
        <dbReference type="EMBL" id="MET1255803.1"/>
    </source>
</evidence>
<proteinExistence type="predicted"/>
<dbReference type="InterPro" id="IPR014541">
    <property type="entry name" value="Amdntrnsf_FN0238"/>
</dbReference>
<dbReference type="Gene3D" id="3.75.10.10">
    <property type="entry name" value="L-arginine/glycine Amidinotransferase, Chain A"/>
    <property type="match status" value="1"/>
</dbReference>
<organism evidence="1 2">
    <name type="scientific">Aliikangiella maris</name>
    <dbReference type="NCBI Taxonomy" id="3162458"/>
    <lineage>
        <taxon>Bacteria</taxon>
        <taxon>Pseudomonadati</taxon>
        <taxon>Pseudomonadota</taxon>
        <taxon>Gammaproteobacteria</taxon>
        <taxon>Oceanospirillales</taxon>
        <taxon>Pleioneaceae</taxon>
        <taxon>Aliikangiella</taxon>
    </lineage>
</organism>
<protein>
    <submittedName>
        <fullName evidence="1">Arginine deiminase-related protein</fullName>
    </submittedName>
</protein>